<feature type="transmembrane region" description="Helical" evidence="1">
    <location>
        <begin position="238"/>
        <end position="256"/>
    </location>
</feature>
<dbReference type="AlphaFoldDB" id="A0A0F9RB08"/>
<gene>
    <name evidence="2" type="ORF">LCGC14_0599930</name>
</gene>
<organism evidence="2">
    <name type="scientific">marine sediment metagenome</name>
    <dbReference type="NCBI Taxonomy" id="412755"/>
    <lineage>
        <taxon>unclassified sequences</taxon>
        <taxon>metagenomes</taxon>
        <taxon>ecological metagenomes</taxon>
    </lineage>
</organism>
<keyword evidence="1" id="KW-1133">Transmembrane helix</keyword>
<evidence type="ECO:0000256" key="1">
    <source>
        <dbReference type="SAM" id="Phobius"/>
    </source>
</evidence>
<protein>
    <submittedName>
        <fullName evidence="2">Uncharacterized protein</fullName>
    </submittedName>
</protein>
<feature type="transmembrane region" description="Helical" evidence="1">
    <location>
        <begin position="490"/>
        <end position="507"/>
    </location>
</feature>
<feature type="transmembrane region" description="Helical" evidence="1">
    <location>
        <begin position="414"/>
        <end position="434"/>
    </location>
</feature>
<feature type="transmembrane region" description="Helical" evidence="1">
    <location>
        <begin position="6"/>
        <end position="28"/>
    </location>
</feature>
<evidence type="ECO:0000313" key="2">
    <source>
        <dbReference type="EMBL" id="KKN53690.1"/>
    </source>
</evidence>
<feature type="transmembrane region" description="Helical" evidence="1">
    <location>
        <begin position="385"/>
        <end position="407"/>
    </location>
</feature>
<feature type="transmembrane region" description="Helical" evidence="1">
    <location>
        <begin position="158"/>
        <end position="176"/>
    </location>
</feature>
<dbReference type="EMBL" id="LAZR01000960">
    <property type="protein sequence ID" value="KKN53690.1"/>
    <property type="molecule type" value="Genomic_DNA"/>
</dbReference>
<feature type="transmembrane region" description="Helical" evidence="1">
    <location>
        <begin position="40"/>
        <end position="62"/>
    </location>
</feature>
<feature type="transmembrane region" description="Helical" evidence="1">
    <location>
        <begin position="268"/>
        <end position="301"/>
    </location>
</feature>
<keyword evidence="1" id="KW-0812">Transmembrane</keyword>
<feature type="transmembrane region" description="Helical" evidence="1">
    <location>
        <begin position="322"/>
        <end position="346"/>
    </location>
</feature>
<name>A0A0F9RB08_9ZZZZ</name>
<sequence>MVTLEEVLFTIILNLFPILILILPYVFIRKKLIGKLYLRIYIGILVFYMVYWILPVIFQLSAEPEVLEDPTNNQGLMFLGAHLGSLISLFAFFPLVTLPFIFFVAPFIALLYTWNQLRKEDGSIESNLKTITYQLKESPIKRIRSELLRNDWTREKEILKLLIILLPISLYLLQVILKISGLEGESLTSGDTALGWFLEILFVYLAIFIFSIELLFSSQIALKGRYFGEAIRKQTFKSLYTVGAPISILSIVLFIAESATESATATTSIFIIIYFFGYFIMASVIFVLFLKIFEPISILIFIKLIDWWKNKKEKIRRIDYSTFYYGIIIAFGAILLYLILNLFVFIPLFESIFADSENIINSAKFVPETVNPTLMDAILFDLMNVFNFIVIILIPIIIIAGLLAYIMKYIKTQFIAFSSYLPVIIIFSIILWFFNFQPLINFVSDDYWITGQISSSNFLNINFYTLRTAALNADLEKSVVLNALALPYLYTRYVFNLIIWTLIILYGKKIFKSKNLPIDDNHVEKVVFSTINDYISYDDYTQEQAQYLITKKKGELIVTQNRREKKLRIF</sequence>
<proteinExistence type="predicted"/>
<feature type="transmembrane region" description="Helical" evidence="1">
    <location>
        <begin position="196"/>
        <end position="217"/>
    </location>
</feature>
<reference evidence="2" key="1">
    <citation type="journal article" date="2015" name="Nature">
        <title>Complex archaea that bridge the gap between prokaryotes and eukaryotes.</title>
        <authorList>
            <person name="Spang A."/>
            <person name="Saw J.H."/>
            <person name="Jorgensen S.L."/>
            <person name="Zaremba-Niedzwiedzka K."/>
            <person name="Martijn J."/>
            <person name="Lind A.E."/>
            <person name="van Eijk R."/>
            <person name="Schleper C."/>
            <person name="Guy L."/>
            <person name="Ettema T.J."/>
        </authorList>
    </citation>
    <scope>NUCLEOTIDE SEQUENCE</scope>
</reference>
<comment type="caution">
    <text evidence="2">The sequence shown here is derived from an EMBL/GenBank/DDBJ whole genome shotgun (WGS) entry which is preliminary data.</text>
</comment>
<accession>A0A0F9RB08</accession>
<keyword evidence="1" id="KW-0472">Membrane</keyword>
<feature type="transmembrane region" description="Helical" evidence="1">
    <location>
        <begin position="82"/>
        <end position="112"/>
    </location>
</feature>